<dbReference type="Pfam" id="PF00903">
    <property type="entry name" value="Glyoxalase"/>
    <property type="match status" value="1"/>
</dbReference>
<protein>
    <recommendedName>
        <fullName evidence="2">VOC domain-containing protein</fullName>
    </recommendedName>
</protein>
<dbReference type="InterPro" id="IPR029068">
    <property type="entry name" value="Glyas_Bleomycin-R_OHBP_Dase"/>
</dbReference>
<proteinExistence type="inferred from homology"/>
<evidence type="ECO:0000313" key="4">
    <source>
        <dbReference type="Proteomes" id="UP000612899"/>
    </source>
</evidence>
<evidence type="ECO:0000313" key="3">
    <source>
        <dbReference type="EMBL" id="GIH09601.1"/>
    </source>
</evidence>
<dbReference type="InterPro" id="IPR023393">
    <property type="entry name" value="START-like_dom_sf"/>
</dbReference>
<dbReference type="Gene3D" id="3.30.720.110">
    <property type="match status" value="1"/>
</dbReference>
<dbReference type="Proteomes" id="UP000612899">
    <property type="component" value="Unassembled WGS sequence"/>
</dbReference>
<accession>A0A8J3QF55</accession>
<reference evidence="3" key="1">
    <citation type="submission" date="2021-01" db="EMBL/GenBank/DDBJ databases">
        <title>Whole genome shotgun sequence of Rhizocola hellebori NBRC 109834.</title>
        <authorList>
            <person name="Komaki H."/>
            <person name="Tamura T."/>
        </authorList>
    </citation>
    <scope>NUCLEOTIDE SEQUENCE</scope>
    <source>
        <strain evidence="3">NBRC 109834</strain>
    </source>
</reference>
<dbReference type="SUPFAM" id="SSF55961">
    <property type="entry name" value="Bet v1-like"/>
    <property type="match status" value="1"/>
</dbReference>
<gene>
    <name evidence="3" type="ORF">Rhe02_76680</name>
</gene>
<keyword evidence="4" id="KW-1185">Reference proteome</keyword>
<feature type="domain" description="VOC" evidence="2">
    <location>
        <begin position="152"/>
        <end position="268"/>
    </location>
</feature>
<dbReference type="SUPFAM" id="SSF54593">
    <property type="entry name" value="Glyoxalase/Bleomycin resistance protein/Dihydroxybiphenyl dioxygenase"/>
    <property type="match status" value="1"/>
</dbReference>
<dbReference type="InterPro" id="IPR037523">
    <property type="entry name" value="VOC_core"/>
</dbReference>
<sequence length="273" mass="30272">MTRKSATASIEVGVDPLIAFQAFTEEIGQWWVPGPINAWDSARAVTKRIEPGVGGRFLEVYDDTTGDALELGRITVWEPGARLVYRSSVDATEVDVRFEAIDSGTRVRVEHYLLPGGEVGEGSLFWPNVLHWLESWCARRDAATSPEPRQLARLSAALYYEDPAAAARWLAKVFGLTSWDRIPAEGAQPSWIELHVGNVAVLLFPLAGKRSADEPVTHEMWVYVDDLDAHHARATGHGATIVSEIQQHGYRAYTARDLEAHQWTFIQASPAMP</sequence>
<dbReference type="PROSITE" id="PS51819">
    <property type="entry name" value="VOC"/>
    <property type="match status" value="1"/>
</dbReference>
<dbReference type="EMBL" id="BONY01000071">
    <property type="protein sequence ID" value="GIH09601.1"/>
    <property type="molecule type" value="Genomic_DNA"/>
</dbReference>
<dbReference type="RefSeq" id="WP_203913328.1">
    <property type="nucleotide sequence ID" value="NZ_BONY01000071.1"/>
</dbReference>
<comment type="caution">
    <text evidence="3">The sequence shown here is derived from an EMBL/GenBank/DDBJ whole genome shotgun (WGS) entry which is preliminary data.</text>
</comment>
<dbReference type="AlphaFoldDB" id="A0A8J3QF55"/>
<organism evidence="3 4">
    <name type="scientific">Rhizocola hellebori</name>
    <dbReference type="NCBI Taxonomy" id="1392758"/>
    <lineage>
        <taxon>Bacteria</taxon>
        <taxon>Bacillati</taxon>
        <taxon>Actinomycetota</taxon>
        <taxon>Actinomycetes</taxon>
        <taxon>Micromonosporales</taxon>
        <taxon>Micromonosporaceae</taxon>
        <taxon>Rhizocola</taxon>
    </lineage>
</organism>
<evidence type="ECO:0000256" key="1">
    <source>
        <dbReference type="ARBA" id="ARBA00006817"/>
    </source>
</evidence>
<dbReference type="InterPro" id="IPR013538">
    <property type="entry name" value="ASHA1/2-like_C"/>
</dbReference>
<dbReference type="Gene3D" id="3.30.720.120">
    <property type="match status" value="1"/>
</dbReference>
<name>A0A8J3QF55_9ACTN</name>
<dbReference type="Pfam" id="PF08327">
    <property type="entry name" value="AHSA1"/>
    <property type="match status" value="1"/>
</dbReference>
<evidence type="ECO:0000259" key="2">
    <source>
        <dbReference type="PROSITE" id="PS51819"/>
    </source>
</evidence>
<comment type="similarity">
    <text evidence="1">Belongs to the AHA1 family.</text>
</comment>
<dbReference type="Gene3D" id="3.30.530.20">
    <property type="match status" value="1"/>
</dbReference>
<dbReference type="InterPro" id="IPR004360">
    <property type="entry name" value="Glyas_Fos-R_dOase_dom"/>
</dbReference>